<keyword evidence="4" id="KW-1003">Cell membrane</keyword>
<accession>A0A2G9YIH8</accession>
<protein>
    <submittedName>
        <fullName evidence="10">Nickel ABC transporter ATP-binding protein</fullName>
    </submittedName>
</protein>
<evidence type="ECO:0000256" key="2">
    <source>
        <dbReference type="ARBA" id="ARBA00005417"/>
    </source>
</evidence>
<name>A0A2G9YIH8_9BACT</name>
<dbReference type="EMBL" id="PCRK01000130">
    <property type="protein sequence ID" value="PIP19004.1"/>
    <property type="molecule type" value="Genomic_DNA"/>
</dbReference>
<dbReference type="PROSITE" id="PS50893">
    <property type="entry name" value="ABC_TRANSPORTER_2"/>
    <property type="match status" value="1"/>
</dbReference>
<evidence type="ECO:0000256" key="6">
    <source>
        <dbReference type="ARBA" id="ARBA00022840"/>
    </source>
</evidence>
<evidence type="ECO:0000313" key="10">
    <source>
        <dbReference type="EMBL" id="PIP19004.1"/>
    </source>
</evidence>
<keyword evidence="7" id="KW-1278">Translocase</keyword>
<dbReference type="InterPro" id="IPR015856">
    <property type="entry name" value="ABC_transpr_CbiO/EcfA_su"/>
</dbReference>
<dbReference type="Pfam" id="PF00005">
    <property type="entry name" value="ABC_tran"/>
    <property type="match status" value="1"/>
</dbReference>
<organism evidence="10 11">
    <name type="scientific">Candidatus Sherwoodlollariibacterium unditelluris</name>
    <dbReference type="NCBI Taxonomy" id="1974757"/>
    <lineage>
        <taxon>Bacteria</taxon>
        <taxon>Pseudomonadati</taxon>
        <taxon>Candidatus Omnitrophota</taxon>
        <taxon>Candidatus Sherwoodlollariibacterium</taxon>
    </lineage>
</organism>
<comment type="caution">
    <text evidence="10">The sequence shown here is derived from an EMBL/GenBank/DDBJ whole genome shotgun (WGS) entry which is preliminary data.</text>
</comment>
<dbReference type="GO" id="GO:0016887">
    <property type="term" value="F:ATP hydrolysis activity"/>
    <property type="evidence" value="ECO:0007669"/>
    <property type="project" value="InterPro"/>
</dbReference>
<comment type="subcellular location">
    <subcellularLocation>
        <location evidence="1">Cell membrane</location>
        <topology evidence="1">Peripheral membrane protein</topology>
    </subcellularLocation>
</comment>
<dbReference type="GO" id="GO:0005524">
    <property type="term" value="F:ATP binding"/>
    <property type="evidence" value="ECO:0007669"/>
    <property type="project" value="UniProtKB-KW"/>
</dbReference>
<evidence type="ECO:0000256" key="4">
    <source>
        <dbReference type="ARBA" id="ARBA00022475"/>
    </source>
</evidence>
<gene>
    <name evidence="10" type="ORF">COX41_05215</name>
</gene>
<comment type="similarity">
    <text evidence="2">Belongs to the ABC transporter superfamily.</text>
</comment>
<dbReference type="FunFam" id="3.40.50.300:FF:000224">
    <property type="entry name" value="Energy-coupling factor transporter ATP-binding protein EcfA"/>
    <property type="match status" value="1"/>
</dbReference>
<keyword evidence="8" id="KW-0472">Membrane</keyword>
<evidence type="ECO:0000313" key="11">
    <source>
        <dbReference type="Proteomes" id="UP000231292"/>
    </source>
</evidence>
<dbReference type="GO" id="GO:0043190">
    <property type="term" value="C:ATP-binding cassette (ABC) transporter complex"/>
    <property type="evidence" value="ECO:0007669"/>
    <property type="project" value="TreeGrafter"/>
</dbReference>
<evidence type="ECO:0000256" key="1">
    <source>
        <dbReference type="ARBA" id="ARBA00004202"/>
    </source>
</evidence>
<dbReference type="GO" id="GO:0042626">
    <property type="term" value="F:ATPase-coupled transmembrane transporter activity"/>
    <property type="evidence" value="ECO:0007669"/>
    <property type="project" value="TreeGrafter"/>
</dbReference>
<dbReference type="InterPro" id="IPR003593">
    <property type="entry name" value="AAA+_ATPase"/>
</dbReference>
<dbReference type="CDD" id="cd03225">
    <property type="entry name" value="ABC_cobalt_CbiO_domain1"/>
    <property type="match status" value="1"/>
</dbReference>
<keyword evidence="6 10" id="KW-0067">ATP-binding</keyword>
<evidence type="ECO:0000259" key="9">
    <source>
        <dbReference type="PROSITE" id="PS50893"/>
    </source>
</evidence>
<keyword evidence="5" id="KW-0547">Nucleotide-binding</keyword>
<proteinExistence type="inferred from homology"/>
<keyword evidence="3" id="KW-0813">Transport</keyword>
<dbReference type="PANTHER" id="PTHR43553">
    <property type="entry name" value="HEAVY METAL TRANSPORTER"/>
    <property type="match status" value="1"/>
</dbReference>
<evidence type="ECO:0000256" key="5">
    <source>
        <dbReference type="ARBA" id="ARBA00022741"/>
    </source>
</evidence>
<dbReference type="SMART" id="SM00382">
    <property type="entry name" value="AAA"/>
    <property type="match status" value="1"/>
</dbReference>
<feature type="domain" description="ABC transporter" evidence="9">
    <location>
        <begin position="6"/>
        <end position="245"/>
    </location>
</feature>
<evidence type="ECO:0000256" key="7">
    <source>
        <dbReference type="ARBA" id="ARBA00022967"/>
    </source>
</evidence>
<evidence type="ECO:0000256" key="3">
    <source>
        <dbReference type="ARBA" id="ARBA00022448"/>
    </source>
</evidence>
<dbReference type="SUPFAM" id="SSF52540">
    <property type="entry name" value="P-loop containing nucleoside triphosphate hydrolases"/>
    <property type="match status" value="1"/>
</dbReference>
<dbReference type="Gene3D" id="3.40.50.300">
    <property type="entry name" value="P-loop containing nucleotide triphosphate hydrolases"/>
    <property type="match status" value="1"/>
</dbReference>
<reference evidence="10 11" key="1">
    <citation type="submission" date="2017-09" db="EMBL/GenBank/DDBJ databases">
        <title>Depth-based differentiation of microbial function through sediment-hosted aquifers and enrichment of novel symbionts in the deep terrestrial subsurface.</title>
        <authorList>
            <person name="Probst A.J."/>
            <person name="Ladd B."/>
            <person name="Jarett J.K."/>
            <person name="Geller-Mcgrath D.E."/>
            <person name="Sieber C.M."/>
            <person name="Emerson J.B."/>
            <person name="Anantharaman K."/>
            <person name="Thomas B.C."/>
            <person name="Malmstrom R."/>
            <person name="Stieglmeier M."/>
            <person name="Klingl A."/>
            <person name="Woyke T."/>
            <person name="Ryan C.M."/>
            <person name="Banfield J.F."/>
        </authorList>
    </citation>
    <scope>NUCLEOTIDE SEQUENCE [LARGE SCALE GENOMIC DNA]</scope>
    <source>
        <strain evidence="10">CG23_combo_of_CG06-09_8_20_14_all_41_10</strain>
    </source>
</reference>
<dbReference type="InterPro" id="IPR027417">
    <property type="entry name" value="P-loop_NTPase"/>
</dbReference>
<sequence>MSNVVFELRDVYFSYLGKFEALCGVDIAIEKGKKVSVIGANGSGKSTLLHLLDGLIFADKGSVKFQGKELSERDFNDEDFSRNFRRSVGLVFQDPDIQLFCPTVKEDIIFGPLQLGIEKEEIKKRLDELVTILNIGDLLNRPPHELSIGEKRKVALASSLIINPDVLLLDEPTAGLDPLTTRHIMDLLISANASGKTIITSTHDLHIVEEISDLVYVFSHEKKIAKFGQVDLILEDIELLEANNLAHIHSHRHKDKIHIHPHVHLGHHPEEENLR</sequence>
<evidence type="ECO:0000256" key="8">
    <source>
        <dbReference type="ARBA" id="ARBA00023136"/>
    </source>
</evidence>
<dbReference type="InterPro" id="IPR003439">
    <property type="entry name" value="ABC_transporter-like_ATP-bd"/>
</dbReference>
<dbReference type="PANTHER" id="PTHR43553:SF27">
    <property type="entry name" value="ENERGY-COUPLING FACTOR TRANSPORTER ATP-BINDING PROTEIN ECFA2"/>
    <property type="match status" value="1"/>
</dbReference>
<dbReference type="Proteomes" id="UP000231292">
    <property type="component" value="Unassembled WGS sequence"/>
</dbReference>
<dbReference type="InterPro" id="IPR050095">
    <property type="entry name" value="ECF_ABC_transporter_ATP-bd"/>
</dbReference>
<dbReference type="AlphaFoldDB" id="A0A2G9YIH8"/>